<name>A0ABD0X9A0_UMBPY</name>
<sequence length="240" mass="26690">MVGRNLWVRRLKRVDVVKSNAEKIARLPGGGGVATNGAAWEPNLNHRVCGRHFLTGCPNPDPDHPDFAPSQHLGPELTDPTTSAKRAADKQGRYHRATGPVFNRLSSLEILGRTDNPGLTDIDAFAENTALQFQDVSRNNINPLTDKDLMFCGDSPDLHLYSHCNQDLDYWDYLVFITIGYVIFAAGTLLVGAIGMVVVMYKHYIKMDEVDQELLEDVQDFDNEEAHPTSTHCALQSTEL</sequence>
<gene>
    <name evidence="3" type="ORF">UPYG_G00180210</name>
</gene>
<feature type="transmembrane region" description="Helical" evidence="2">
    <location>
        <begin position="173"/>
        <end position="199"/>
    </location>
</feature>
<comment type="caution">
    <text evidence="3">The sequence shown here is derived from an EMBL/GenBank/DDBJ whole genome shotgun (WGS) entry which is preliminary data.</text>
</comment>
<dbReference type="EMBL" id="JAGEUA010000005">
    <property type="protein sequence ID" value="KAL0979076.1"/>
    <property type="molecule type" value="Genomic_DNA"/>
</dbReference>
<dbReference type="Proteomes" id="UP001557470">
    <property type="component" value="Unassembled WGS sequence"/>
</dbReference>
<reference evidence="3 4" key="1">
    <citation type="submission" date="2024-06" db="EMBL/GenBank/DDBJ databases">
        <authorList>
            <person name="Pan Q."/>
            <person name="Wen M."/>
            <person name="Jouanno E."/>
            <person name="Zahm M."/>
            <person name="Klopp C."/>
            <person name="Cabau C."/>
            <person name="Louis A."/>
            <person name="Berthelot C."/>
            <person name="Parey E."/>
            <person name="Roest Crollius H."/>
            <person name="Montfort J."/>
            <person name="Robinson-Rechavi M."/>
            <person name="Bouchez O."/>
            <person name="Lampietro C."/>
            <person name="Lopez Roques C."/>
            <person name="Donnadieu C."/>
            <person name="Postlethwait J."/>
            <person name="Bobe J."/>
            <person name="Verreycken H."/>
            <person name="Guiguen Y."/>
        </authorList>
    </citation>
    <scope>NUCLEOTIDE SEQUENCE [LARGE SCALE GENOMIC DNA]</scope>
    <source>
        <strain evidence="3">Up_M1</strain>
        <tissue evidence="3">Testis</tissue>
    </source>
</reference>
<keyword evidence="2" id="KW-1133">Transmembrane helix</keyword>
<protein>
    <submittedName>
        <fullName evidence="3">Uncharacterized protein</fullName>
    </submittedName>
</protein>
<evidence type="ECO:0000256" key="1">
    <source>
        <dbReference type="SAM" id="MobiDB-lite"/>
    </source>
</evidence>
<dbReference type="AlphaFoldDB" id="A0ABD0X9A0"/>
<keyword evidence="4" id="KW-1185">Reference proteome</keyword>
<evidence type="ECO:0000313" key="4">
    <source>
        <dbReference type="Proteomes" id="UP001557470"/>
    </source>
</evidence>
<organism evidence="3 4">
    <name type="scientific">Umbra pygmaea</name>
    <name type="common">Eastern mudminnow</name>
    <dbReference type="NCBI Taxonomy" id="75934"/>
    <lineage>
        <taxon>Eukaryota</taxon>
        <taxon>Metazoa</taxon>
        <taxon>Chordata</taxon>
        <taxon>Craniata</taxon>
        <taxon>Vertebrata</taxon>
        <taxon>Euteleostomi</taxon>
        <taxon>Actinopterygii</taxon>
        <taxon>Neopterygii</taxon>
        <taxon>Teleostei</taxon>
        <taxon>Protacanthopterygii</taxon>
        <taxon>Esociformes</taxon>
        <taxon>Umbridae</taxon>
        <taxon>Umbra</taxon>
    </lineage>
</organism>
<feature type="region of interest" description="Disordered" evidence="1">
    <location>
        <begin position="60"/>
        <end position="92"/>
    </location>
</feature>
<keyword evidence="2" id="KW-0472">Membrane</keyword>
<keyword evidence="2" id="KW-0812">Transmembrane</keyword>
<evidence type="ECO:0000313" key="3">
    <source>
        <dbReference type="EMBL" id="KAL0979076.1"/>
    </source>
</evidence>
<evidence type="ECO:0000256" key="2">
    <source>
        <dbReference type="SAM" id="Phobius"/>
    </source>
</evidence>
<accession>A0ABD0X9A0</accession>
<proteinExistence type="predicted"/>